<dbReference type="PANTHER" id="PTHR34183:SF1">
    <property type="entry name" value="ENDOLYTIC PEPTIDOGLYCAN TRANSGLYCOSYLASE RLPA"/>
    <property type="match status" value="1"/>
</dbReference>
<dbReference type="SUPFAM" id="SSF110997">
    <property type="entry name" value="Sporulation related repeat"/>
    <property type="match status" value="1"/>
</dbReference>
<dbReference type="GO" id="GO:0042834">
    <property type="term" value="F:peptidoglycan binding"/>
    <property type="evidence" value="ECO:0007669"/>
    <property type="project" value="InterPro"/>
</dbReference>
<organism evidence="6">
    <name type="scientific">hydrothermal vent metagenome</name>
    <dbReference type="NCBI Taxonomy" id="652676"/>
    <lineage>
        <taxon>unclassified sequences</taxon>
        <taxon>metagenomes</taxon>
        <taxon>ecological metagenomes</taxon>
    </lineage>
</organism>
<evidence type="ECO:0000256" key="1">
    <source>
        <dbReference type="ARBA" id="ARBA00022729"/>
    </source>
</evidence>
<protein>
    <submittedName>
        <fullName evidence="6">Septum-associated rare lipoprotein A</fullName>
    </submittedName>
</protein>
<sequence length="277" mass="30901">MKTRSCHPAFSGVVIILLLSACGTAKNNRYQIHQDRAPDKNIDISQVPDAIPRNQPRSKYGNPSSYKVRGQTYRVMKSSRGYTARGVASWYGKKFHGHRTSSGETYNMYAMSAAHKKLPLPTWVRVTHLGNGRSVIVKVNDRGPFHDNRLIDLSWAAAKKLGITKTGTGVVEVEALEPGQDQQTKKKTDPAETKATATALQYHLYLQAGAFVSRNNAQQLQHKLQQALQIQNIRAMYSEEKQLYRVRIGPLANVDEADQLAEKISQQGLAQPHIVID</sequence>
<dbReference type="PANTHER" id="PTHR34183">
    <property type="entry name" value="ENDOLYTIC PEPTIDOGLYCAN TRANSGLYCOSYLASE RLPA"/>
    <property type="match status" value="1"/>
</dbReference>
<dbReference type="GO" id="GO:0009279">
    <property type="term" value="C:cell outer membrane"/>
    <property type="evidence" value="ECO:0007669"/>
    <property type="project" value="TreeGrafter"/>
</dbReference>
<dbReference type="InterPro" id="IPR009009">
    <property type="entry name" value="RlpA-like_DPBB"/>
</dbReference>
<keyword evidence="6" id="KW-0449">Lipoprotein</keyword>
<keyword evidence="1" id="KW-0732">Signal</keyword>
<evidence type="ECO:0000259" key="5">
    <source>
        <dbReference type="PROSITE" id="PS51724"/>
    </source>
</evidence>
<dbReference type="PROSITE" id="PS51724">
    <property type="entry name" value="SPOR"/>
    <property type="match status" value="1"/>
</dbReference>
<reference evidence="6" key="1">
    <citation type="submission" date="2018-06" db="EMBL/GenBank/DDBJ databases">
        <authorList>
            <person name="Zhirakovskaya E."/>
        </authorList>
    </citation>
    <scope>NUCLEOTIDE SEQUENCE</scope>
</reference>
<name>A0A3B1B4U7_9ZZZZ</name>
<dbReference type="InterPro" id="IPR034718">
    <property type="entry name" value="RlpA"/>
</dbReference>
<feature type="compositionally biased region" description="Polar residues" evidence="4">
    <location>
        <begin position="55"/>
        <end position="64"/>
    </location>
</feature>
<evidence type="ECO:0000256" key="3">
    <source>
        <dbReference type="ARBA" id="ARBA00023316"/>
    </source>
</evidence>
<evidence type="ECO:0000256" key="4">
    <source>
        <dbReference type="SAM" id="MobiDB-lite"/>
    </source>
</evidence>
<dbReference type="HAMAP" id="MF_02071">
    <property type="entry name" value="RlpA"/>
    <property type="match status" value="1"/>
</dbReference>
<proteinExistence type="inferred from homology"/>
<dbReference type="AlphaFoldDB" id="A0A3B1B4U7"/>
<dbReference type="NCBIfam" id="TIGR00413">
    <property type="entry name" value="rlpA"/>
    <property type="match status" value="1"/>
</dbReference>
<dbReference type="SUPFAM" id="SSF50685">
    <property type="entry name" value="Barwin-like endoglucanases"/>
    <property type="match status" value="1"/>
</dbReference>
<dbReference type="Pfam" id="PF05036">
    <property type="entry name" value="SPOR"/>
    <property type="match status" value="1"/>
</dbReference>
<feature type="region of interest" description="Disordered" evidence="4">
    <location>
        <begin position="36"/>
        <end position="64"/>
    </location>
</feature>
<dbReference type="GO" id="GO:0071555">
    <property type="term" value="P:cell wall organization"/>
    <property type="evidence" value="ECO:0007669"/>
    <property type="project" value="UniProtKB-KW"/>
</dbReference>
<gene>
    <name evidence="6" type="ORF">MNBD_GAMMA25-759</name>
</gene>
<dbReference type="EMBL" id="UOFY01000012">
    <property type="protein sequence ID" value="VAX07044.1"/>
    <property type="molecule type" value="Genomic_DNA"/>
</dbReference>
<evidence type="ECO:0000256" key="2">
    <source>
        <dbReference type="ARBA" id="ARBA00023239"/>
    </source>
</evidence>
<feature type="domain" description="SPOR" evidence="5">
    <location>
        <begin position="198"/>
        <end position="277"/>
    </location>
</feature>
<dbReference type="InterPro" id="IPR036680">
    <property type="entry name" value="SPOR-like_sf"/>
</dbReference>
<dbReference type="InterPro" id="IPR012997">
    <property type="entry name" value="RplA"/>
</dbReference>
<keyword evidence="2" id="KW-0456">Lyase</keyword>
<dbReference type="PROSITE" id="PS51257">
    <property type="entry name" value="PROKAR_LIPOPROTEIN"/>
    <property type="match status" value="1"/>
</dbReference>
<keyword evidence="3" id="KW-0961">Cell wall biogenesis/degradation</keyword>
<accession>A0A3B1B4U7</accession>
<dbReference type="CDD" id="cd22268">
    <property type="entry name" value="DPBB_RlpA-like"/>
    <property type="match status" value="1"/>
</dbReference>
<dbReference type="InterPro" id="IPR036908">
    <property type="entry name" value="RlpA-like_sf"/>
</dbReference>
<dbReference type="Gene3D" id="2.40.40.10">
    <property type="entry name" value="RlpA-like domain"/>
    <property type="match status" value="1"/>
</dbReference>
<dbReference type="GO" id="GO:0016829">
    <property type="term" value="F:lyase activity"/>
    <property type="evidence" value="ECO:0007669"/>
    <property type="project" value="UniProtKB-KW"/>
</dbReference>
<evidence type="ECO:0000313" key="6">
    <source>
        <dbReference type="EMBL" id="VAX07044.1"/>
    </source>
</evidence>
<dbReference type="Gene3D" id="3.30.70.1070">
    <property type="entry name" value="Sporulation related repeat"/>
    <property type="match status" value="1"/>
</dbReference>
<dbReference type="InterPro" id="IPR007730">
    <property type="entry name" value="SPOR-like_dom"/>
</dbReference>
<dbReference type="Pfam" id="PF03330">
    <property type="entry name" value="DPBB_1"/>
    <property type="match status" value="1"/>
</dbReference>